<organism evidence="1 2">
    <name type="scientific">Dyadobacter chenwenxiniae</name>
    <dbReference type="NCBI Taxonomy" id="2906456"/>
    <lineage>
        <taxon>Bacteria</taxon>
        <taxon>Pseudomonadati</taxon>
        <taxon>Bacteroidota</taxon>
        <taxon>Cytophagia</taxon>
        <taxon>Cytophagales</taxon>
        <taxon>Spirosomataceae</taxon>
        <taxon>Dyadobacter</taxon>
    </lineage>
</organism>
<protein>
    <recommendedName>
        <fullName evidence="3">SGNH/GDSL hydrolase family protein</fullName>
    </recommendedName>
</protein>
<dbReference type="EMBL" id="JAJTTC010000009">
    <property type="protein sequence ID" value="MCF0064901.1"/>
    <property type="molecule type" value="Genomic_DNA"/>
</dbReference>
<dbReference type="GO" id="GO:0016788">
    <property type="term" value="F:hydrolase activity, acting on ester bonds"/>
    <property type="evidence" value="ECO:0007669"/>
    <property type="project" value="UniProtKB-ARBA"/>
</dbReference>
<dbReference type="Gene3D" id="3.40.50.1110">
    <property type="entry name" value="SGNH hydrolase"/>
    <property type="match status" value="1"/>
</dbReference>
<dbReference type="SUPFAM" id="SSF52266">
    <property type="entry name" value="SGNH hydrolase"/>
    <property type="match status" value="1"/>
</dbReference>
<dbReference type="AlphaFoldDB" id="A0A9X1TG08"/>
<proteinExistence type="predicted"/>
<evidence type="ECO:0000313" key="1">
    <source>
        <dbReference type="EMBL" id="MCF0064901.1"/>
    </source>
</evidence>
<gene>
    <name evidence="1" type="ORF">LXM26_25535</name>
</gene>
<comment type="caution">
    <text evidence="1">The sequence shown here is derived from an EMBL/GenBank/DDBJ whole genome shotgun (WGS) entry which is preliminary data.</text>
</comment>
<dbReference type="InterPro" id="IPR036514">
    <property type="entry name" value="SGNH_hydro_sf"/>
</dbReference>
<accession>A0A9X1TG08</accession>
<evidence type="ECO:0000313" key="2">
    <source>
        <dbReference type="Proteomes" id="UP001139000"/>
    </source>
</evidence>
<dbReference type="Proteomes" id="UP001139000">
    <property type="component" value="Unassembled WGS sequence"/>
</dbReference>
<keyword evidence="2" id="KW-1185">Reference proteome</keyword>
<name>A0A9X1TG08_9BACT</name>
<evidence type="ECO:0008006" key="3">
    <source>
        <dbReference type="Google" id="ProtNLM"/>
    </source>
</evidence>
<reference evidence="1" key="1">
    <citation type="submission" date="2021-12" db="EMBL/GenBank/DDBJ databases">
        <title>Novel species in genus Dyadobacter.</title>
        <authorList>
            <person name="Ma C."/>
        </authorList>
    </citation>
    <scope>NUCLEOTIDE SEQUENCE</scope>
    <source>
        <strain evidence="1">LJ419</strain>
    </source>
</reference>
<sequence>MYSGFYPTIKEMIGKDIRNDDDIQDVLILGGSVISTPWSNMEARLDTILRKKYGNAKKFAFYNTAAAGHTSLDNLIKYKLLAGKSYDLVIYYEAINENRANCIPDKDFRADYSHIKWYSDIYLLQSHPEINYTVIPYVCHLVTRGIRDKMDRKVYASQEQVDPAFAKFGAKIKTAASYQKNLSGIIDLSKRRGDALLLLNYASYFPEGVKLTGEQKDMDHFAGCHYASPVTIWGEANNVKKGIDKHNQILINMAKRSGKHFFDMARNMPQDGSFFCDVCHVSERGAQHFSNKLATFIVDFKLLE</sequence>